<gene>
    <name evidence="1" type="ORF">HCU73_10125</name>
</gene>
<reference evidence="1 2" key="1">
    <citation type="submission" date="2020-04" db="EMBL/GenBank/DDBJ databases">
        <authorList>
            <person name="Yoon J."/>
        </authorList>
    </citation>
    <scope>NUCLEOTIDE SEQUENCE [LARGE SCALE GENOMIC DNA]</scope>
    <source>
        <strain evidence="1 2">KMU-115</strain>
    </source>
</reference>
<organism evidence="1 2">
    <name type="scientific">Roseicyclus persicicus</name>
    <dbReference type="NCBI Taxonomy" id="2650661"/>
    <lineage>
        <taxon>Bacteria</taxon>
        <taxon>Pseudomonadati</taxon>
        <taxon>Pseudomonadota</taxon>
        <taxon>Alphaproteobacteria</taxon>
        <taxon>Rhodobacterales</taxon>
        <taxon>Roseobacteraceae</taxon>
        <taxon>Roseicyclus</taxon>
    </lineage>
</organism>
<protein>
    <submittedName>
        <fullName evidence="1">Uncharacterized protein</fullName>
    </submittedName>
</protein>
<dbReference type="RefSeq" id="WP_168623343.1">
    <property type="nucleotide sequence ID" value="NZ_JAAZQQ010000003.1"/>
</dbReference>
<keyword evidence="2" id="KW-1185">Reference proteome</keyword>
<dbReference type="AlphaFoldDB" id="A0A7X6GYW6"/>
<proteinExistence type="predicted"/>
<evidence type="ECO:0000313" key="1">
    <source>
        <dbReference type="EMBL" id="NKX44946.1"/>
    </source>
</evidence>
<name>A0A7X6GYW6_9RHOB</name>
<evidence type="ECO:0000313" key="2">
    <source>
        <dbReference type="Proteomes" id="UP000526408"/>
    </source>
</evidence>
<sequence>MQDETLTRVRLRGGRYEGLLSAAAGTGLEAVHEGRVVAVATLTADAARPEEQRVTLELPAEVIAEGVQVIGLRSTASGAVLDRVTLMAGEALDADIRAEVALLREELEMLKRAFRRHCAETAGR</sequence>
<dbReference type="Proteomes" id="UP000526408">
    <property type="component" value="Unassembled WGS sequence"/>
</dbReference>
<accession>A0A7X6GYW6</accession>
<dbReference type="EMBL" id="JAAZQQ010000003">
    <property type="protein sequence ID" value="NKX44946.1"/>
    <property type="molecule type" value="Genomic_DNA"/>
</dbReference>
<comment type="caution">
    <text evidence="1">The sequence shown here is derived from an EMBL/GenBank/DDBJ whole genome shotgun (WGS) entry which is preliminary data.</text>
</comment>